<evidence type="ECO:0000256" key="2">
    <source>
        <dbReference type="SAM" id="MobiDB-lite"/>
    </source>
</evidence>
<dbReference type="PANTHER" id="PTHR35024:SF4">
    <property type="entry name" value="POLYMER-FORMING CYTOSKELETAL PROTEIN"/>
    <property type="match status" value="1"/>
</dbReference>
<feature type="compositionally biased region" description="Low complexity" evidence="2">
    <location>
        <begin position="133"/>
        <end position="151"/>
    </location>
</feature>
<dbReference type="Pfam" id="PF04519">
    <property type="entry name" value="Bactofilin"/>
    <property type="match status" value="1"/>
</dbReference>
<gene>
    <name evidence="3" type="ORF">SAMN06296020_101269</name>
</gene>
<dbReference type="InterPro" id="IPR007607">
    <property type="entry name" value="BacA/B"/>
</dbReference>
<name>A0AA46AHG4_9CLOT</name>
<comment type="caution">
    <text evidence="3">The sequence shown here is derived from an EMBL/GenBank/DDBJ whole genome shotgun (WGS) entry which is preliminary data.</text>
</comment>
<organism evidence="3 4">
    <name type="scientific">Anoxynatronum buryatiense</name>
    <dbReference type="NCBI Taxonomy" id="489973"/>
    <lineage>
        <taxon>Bacteria</taxon>
        <taxon>Bacillati</taxon>
        <taxon>Bacillota</taxon>
        <taxon>Clostridia</taxon>
        <taxon>Eubacteriales</taxon>
        <taxon>Clostridiaceae</taxon>
        <taxon>Anoxynatronum</taxon>
    </lineage>
</organism>
<evidence type="ECO:0000256" key="1">
    <source>
        <dbReference type="ARBA" id="ARBA00044755"/>
    </source>
</evidence>
<evidence type="ECO:0000313" key="4">
    <source>
        <dbReference type="Proteomes" id="UP001158066"/>
    </source>
</evidence>
<sequence length="151" mass="16148">MFNKKQESAKPQFEKFDTLIGKATVIEGTIKTEEPLRVDGSVQGEIISKADLIIGESGRIKGNIACQNLLLAGRVEGNISASGQLHITATGTLQGDASIRSFIVDEQGTFDGKCQMVQDSTSQVIPSVTEPEPSQQQDSGSRPGGSSRRNR</sequence>
<reference evidence="3" key="1">
    <citation type="submission" date="2017-05" db="EMBL/GenBank/DDBJ databases">
        <authorList>
            <person name="Varghese N."/>
            <person name="Submissions S."/>
        </authorList>
    </citation>
    <scope>NUCLEOTIDE SEQUENCE</scope>
    <source>
        <strain evidence="3">Su22</strain>
    </source>
</reference>
<comment type="similarity">
    <text evidence="1">Belongs to the bactofilin family.</text>
</comment>
<dbReference type="Proteomes" id="UP001158066">
    <property type="component" value="Unassembled WGS sequence"/>
</dbReference>
<dbReference type="PANTHER" id="PTHR35024">
    <property type="entry name" value="HYPOTHETICAL CYTOSOLIC PROTEIN"/>
    <property type="match status" value="1"/>
</dbReference>
<dbReference type="AlphaFoldDB" id="A0AA46AHG4"/>
<dbReference type="RefSeq" id="WP_283407626.1">
    <property type="nucleotide sequence ID" value="NZ_FXUF01000001.1"/>
</dbReference>
<protein>
    <submittedName>
        <fullName evidence="3">Protein CcmA, bactofilin family</fullName>
    </submittedName>
</protein>
<evidence type="ECO:0000313" key="3">
    <source>
        <dbReference type="EMBL" id="SMP39748.1"/>
    </source>
</evidence>
<feature type="region of interest" description="Disordered" evidence="2">
    <location>
        <begin position="119"/>
        <end position="151"/>
    </location>
</feature>
<keyword evidence="4" id="KW-1185">Reference proteome</keyword>
<accession>A0AA46AHG4</accession>
<proteinExistence type="inferred from homology"/>
<dbReference type="EMBL" id="FXUF01000001">
    <property type="protein sequence ID" value="SMP39748.1"/>
    <property type="molecule type" value="Genomic_DNA"/>
</dbReference>